<accession>A0AAW2LG79</accession>
<dbReference type="GO" id="GO:0032040">
    <property type="term" value="C:small-subunit processome"/>
    <property type="evidence" value="ECO:0007669"/>
    <property type="project" value="TreeGrafter"/>
</dbReference>
<organism evidence="5">
    <name type="scientific">Sesamum angustifolium</name>
    <dbReference type="NCBI Taxonomy" id="2727405"/>
    <lineage>
        <taxon>Eukaryota</taxon>
        <taxon>Viridiplantae</taxon>
        <taxon>Streptophyta</taxon>
        <taxon>Embryophyta</taxon>
        <taxon>Tracheophyta</taxon>
        <taxon>Spermatophyta</taxon>
        <taxon>Magnoliopsida</taxon>
        <taxon>eudicotyledons</taxon>
        <taxon>Gunneridae</taxon>
        <taxon>Pentapetalae</taxon>
        <taxon>asterids</taxon>
        <taxon>lamiids</taxon>
        <taxon>Lamiales</taxon>
        <taxon>Pedaliaceae</taxon>
        <taxon>Sesamum</taxon>
    </lineage>
</organism>
<name>A0AAW2LG79_9LAMI</name>
<keyword evidence="2" id="KW-0690">Ribosome biogenesis</keyword>
<evidence type="ECO:0000256" key="3">
    <source>
        <dbReference type="ARBA" id="ARBA00022730"/>
    </source>
</evidence>
<dbReference type="PANTHER" id="PTHR12636:SF13">
    <property type="entry name" value="RIBOSOMAL RNA SMALL SUBUNIT METHYLTRANSFERASE NEP1-LIKE"/>
    <property type="match status" value="1"/>
</dbReference>
<dbReference type="SUPFAM" id="SSF75217">
    <property type="entry name" value="alpha/beta knot"/>
    <property type="match status" value="1"/>
</dbReference>
<protein>
    <submittedName>
        <fullName evidence="5">Uncharacterized protein</fullName>
    </submittedName>
</protein>
<dbReference type="Gene3D" id="3.40.1280.10">
    <property type="match status" value="2"/>
</dbReference>
<dbReference type="GO" id="GO:0019843">
    <property type="term" value="F:rRNA binding"/>
    <property type="evidence" value="ECO:0007669"/>
    <property type="project" value="UniProtKB-KW"/>
</dbReference>
<dbReference type="GO" id="GO:0070475">
    <property type="term" value="P:rRNA base methylation"/>
    <property type="evidence" value="ECO:0007669"/>
    <property type="project" value="InterPro"/>
</dbReference>
<evidence type="ECO:0000313" key="5">
    <source>
        <dbReference type="EMBL" id="KAL0318362.1"/>
    </source>
</evidence>
<sequence length="194" mass="22465">MDHRLGGKKRWREETLFAQREQEQVPLTRQISIKSVSRYPKVSFILDNAAIKKAFIKKKWVVANCYDDEAALRRQNKDPQDYRSEIVHEIANGVLFEVKPHVRIPRTLPRFNGLMCISNSSHKLVDVNCYINAASDDMHLVFVEHLRAKKLTRNISMISFQLQITHSNPKLALILSAVHLNENGRSSNFIFEIL</sequence>
<dbReference type="InterPro" id="IPR029028">
    <property type="entry name" value="Alpha/beta_knot_MTases"/>
</dbReference>
<dbReference type="InterPro" id="IPR005304">
    <property type="entry name" value="Rbsml_bgen_MeTrfase_EMG1/NEP1"/>
</dbReference>
<keyword evidence="4" id="KW-0694">RNA-binding</keyword>
<evidence type="ECO:0000256" key="4">
    <source>
        <dbReference type="ARBA" id="ARBA00022884"/>
    </source>
</evidence>
<reference evidence="5" key="2">
    <citation type="journal article" date="2024" name="Plant">
        <title>Genomic evolution and insights into agronomic trait innovations of Sesamum species.</title>
        <authorList>
            <person name="Miao H."/>
            <person name="Wang L."/>
            <person name="Qu L."/>
            <person name="Liu H."/>
            <person name="Sun Y."/>
            <person name="Le M."/>
            <person name="Wang Q."/>
            <person name="Wei S."/>
            <person name="Zheng Y."/>
            <person name="Lin W."/>
            <person name="Duan Y."/>
            <person name="Cao H."/>
            <person name="Xiong S."/>
            <person name="Wang X."/>
            <person name="Wei L."/>
            <person name="Li C."/>
            <person name="Ma Q."/>
            <person name="Ju M."/>
            <person name="Zhao R."/>
            <person name="Li G."/>
            <person name="Mu C."/>
            <person name="Tian Q."/>
            <person name="Mei H."/>
            <person name="Zhang T."/>
            <person name="Gao T."/>
            <person name="Zhang H."/>
        </authorList>
    </citation>
    <scope>NUCLEOTIDE SEQUENCE</scope>
    <source>
        <strain evidence="5">G01</strain>
    </source>
</reference>
<comment type="similarity">
    <text evidence="1">Belongs to the class IV-like SAM-binding methyltransferase superfamily. RNA methyltransferase NEP1 family.</text>
</comment>
<comment type="caution">
    <text evidence="5">The sequence shown here is derived from an EMBL/GenBank/DDBJ whole genome shotgun (WGS) entry which is preliminary data.</text>
</comment>
<keyword evidence="3" id="KW-0699">rRNA-binding</keyword>
<evidence type="ECO:0000256" key="1">
    <source>
        <dbReference type="ARBA" id="ARBA00008115"/>
    </source>
</evidence>
<dbReference type="InterPro" id="IPR029026">
    <property type="entry name" value="tRNA_m1G_MTases_N"/>
</dbReference>
<dbReference type="PANTHER" id="PTHR12636">
    <property type="entry name" value="NEP1/MRA1"/>
    <property type="match status" value="1"/>
</dbReference>
<reference evidence="5" key="1">
    <citation type="submission" date="2020-06" db="EMBL/GenBank/DDBJ databases">
        <authorList>
            <person name="Li T."/>
            <person name="Hu X."/>
            <person name="Zhang T."/>
            <person name="Song X."/>
            <person name="Zhang H."/>
            <person name="Dai N."/>
            <person name="Sheng W."/>
            <person name="Hou X."/>
            <person name="Wei L."/>
        </authorList>
    </citation>
    <scope>NUCLEOTIDE SEQUENCE</scope>
    <source>
        <strain evidence="5">G01</strain>
        <tissue evidence="5">Leaf</tissue>
    </source>
</reference>
<gene>
    <name evidence="5" type="ORF">Sangu_1992400</name>
</gene>
<dbReference type="GO" id="GO:0070037">
    <property type="term" value="F:rRNA (pseudouridine) methyltransferase activity"/>
    <property type="evidence" value="ECO:0007669"/>
    <property type="project" value="InterPro"/>
</dbReference>
<evidence type="ECO:0000256" key="2">
    <source>
        <dbReference type="ARBA" id="ARBA00022517"/>
    </source>
</evidence>
<dbReference type="AlphaFoldDB" id="A0AAW2LG79"/>
<dbReference type="EMBL" id="JACGWK010000013">
    <property type="protein sequence ID" value="KAL0318362.1"/>
    <property type="molecule type" value="Genomic_DNA"/>
</dbReference>
<proteinExistence type="inferred from homology"/>